<reference evidence="7" key="1">
    <citation type="journal article" date="2020" name="Nat. Commun.">
        <title>Genome assembly of wild tea tree DASZ reveals pedigree and selection history of tea varieties.</title>
        <authorList>
            <person name="Zhang W."/>
            <person name="Zhang Y."/>
            <person name="Qiu H."/>
            <person name="Guo Y."/>
            <person name="Wan H."/>
            <person name="Zhang X."/>
            <person name="Scossa F."/>
            <person name="Alseekh S."/>
            <person name="Zhang Q."/>
            <person name="Wang P."/>
            <person name="Xu L."/>
            <person name="Schmidt M.H."/>
            <person name="Jia X."/>
            <person name="Li D."/>
            <person name="Zhu A."/>
            <person name="Guo F."/>
            <person name="Chen W."/>
            <person name="Ni D."/>
            <person name="Usadel B."/>
            <person name="Fernie A.R."/>
            <person name="Wen W."/>
        </authorList>
    </citation>
    <scope>NUCLEOTIDE SEQUENCE [LARGE SCALE GENOMIC DNA]</scope>
    <source>
        <strain evidence="7">cv. G240</strain>
    </source>
</reference>
<keyword evidence="7" id="KW-1185">Reference proteome</keyword>
<comment type="caution">
    <text evidence="6">The sequence shown here is derived from an EMBL/GenBank/DDBJ whole genome shotgun (WGS) entry which is preliminary data.</text>
</comment>
<dbReference type="EC" id="3.2.1.23" evidence="3"/>
<dbReference type="Gene3D" id="3.20.20.80">
    <property type="entry name" value="Glycosidases"/>
    <property type="match status" value="1"/>
</dbReference>
<dbReference type="Proteomes" id="UP000593564">
    <property type="component" value="Unassembled WGS sequence"/>
</dbReference>
<dbReference type="PANTHER" id="PTHR23421">
    <property type="entry name" value="BETA-GALACTOSIDASE RELATED"/>
    <property type="match status" value="1"/>
</dbReference>
<proteinExistence type="inferred from homology"/>
<name>A0A7J7FSF9_CAMSI</name>
<dbReference type="GO" id="GO:0004565">
    <property type="term" value="F:beta-galactosidase activity"/>
    <property type="evidence" value="ECO:0007669"/>
    <property type="project" value="UniProtKB-EC"/>
</dbReference>
<dbReference type="InterPro" id="IPR017853">
    <property type="entry name" value="GH"/>
</dbReference>
<feature type="domain" description="Glycoside hydrolase 35 catalytic" evidence="4">
    <location>
        <begin position="61"/>
        <end position="90"/>
    </location>
</feature>
<evidence type="ECO:0000256" key="3">
    <source>
        <dbReference type="ARBA" id="ARBA00012756"/>
    </source>
</evidence>
<gene>
    <name evidence="6" type="ORF">HYC85_031920</name>
</gene>
<evidence type="ECO:0000256" key="2">
    <source>
        <dbReference type="ARBA" id="ARBA00009809"/>
    </source>
</evidence>
<evidence type="ECO:0000313" key="6">
    <source>
        <dbReference type="EMBL" id="KAF5931047.1"/>
    </source>
</evidence>
<evidence type="ECO:0000256" key="1">
    <source>
        <dbReference type="ARBA" id="ARBA00001412"/>
    </source>
</evidence>
<dbReference type="AlphaFoldDB" id="A0A7J7FSF9"/>
<dbReference type="GO" id="GO:0005975">
    <property type="term" value="P:carbohydrate metabolic process"/>
    <property type="evidence" value="ECO:0007669"/>
    <property type="project" value="InterPro"/>
</dbReference>
<dbReference type="InterPro" id="IPR041392">
    <property type="entry name" value="GHD"/>
</dbReference>
<evidence type="ECO:0000313" key="7">
    <source>
        <dbReference type="Proteomes" id="UP000593564"/>
    </source>
</evidence>
<feature type="domain" description="Beta-galactosidase beta-sandwich" evidence="5">
    <location>
        <begin position="99"/>
        <end position="154"/>
    </location>
</feature>
<organism evidence="6 7">
    <name type="scientific">Camellia sinensis</name>
    <name type="common">Tea plant</name>
    <name type="synonym">Thea sinensis</name>
    <dbReference type="NCBI Taxonomy" id="4442"/>
    <lineage>
        <taxon>Eukaryota</taxon>
        <taxon>Viridiplantae</taxon>
        <taxon>Streptophyta</taxon>
        <taxon>Embryophyta</taxon>
        <taxon>Tracheophyta</taxon>
        <taxon>Spermatophyta</taxon>
        <taxon>Magnoliopsida</taxon>
        <taxon>eudicotyledons</taxon>
        <taxon>Gunneridae</taxon>
        <taxon>Pentapetalae</taxon>
        <taxon>asterids</taxon>
        <taxon>Ericales</taxon>
        <taxon>Theaceae</taxon>
        <taxon>Camellia</taxon>
    </lineage>
</organism>
<dbReference type="Pfam" id="PF01301">
    <property type="entry name" value="Glyco_hydro_35"/>
    <property type="match status" value="1"/>
</dbReference>
<evidence type="ECO:0000259" key="5">
    <source>
        <dbReference type="Pfam" id="PF17834"/>
    </source>
</evidence>
<accession>A0A7J7FSF9</accession>
<evidence type="ECO:0000259" key="4">
    <source>
        <dbReference type="Pfam" id="PF01301"/>
    </source>
</evidence>
<reference evidence="6 7" key="2">
    <citation type="submission" date="2020-07" db="EMBL/GenBank/DDBJ databases">
        <title>Genome assembly of wild tea tree DASZ reveals pedigree and selection history of tea varieties.</title>
        <authorList>
            <person name="Zhang W."/>
        </authorList>
    </citation>
    <scope>NUCLEOTIDE SEQUENCE [LARGE SCALE GENOMIC DNA]</scope>
    <source>
        <strain evidence="7">cv. G240</strain>
        <tissue evidence="6">Leaf</tissue>
    </source>
</reference>
<dbReference type="EMBL" id="JACBKZ010000015">
    <property type="protein sequence ID" value="KAF5931047.1"/>
    <property type="molecule type" value="Genomic_DNA"/>
</dbReference>
<sequence>MGDSEIHIKCEILVLNTEKRAITQKCGLKLGLAGIQSLVVQFLSDLLKTWHFQWQGLYRIMYHGGTNFGRTTAGLFIATSYDYDAPIDEYVTWPGNNLQVHVFNSKSGCAAFLANYDTKSSATVTFQNMRYDLPPWSVSILPDCKNAVFNTARVRK</sequence>
<protein>
    <recommendedName>
        <fullName evidence="3">beta-galactosidase</fullName>
        <ecNumber evidence="3">3.2.1.23</ecNumber>
    </recommendedName>
</protein>
<dbReference type="InterPro" id="IPR001944">
    <property type="entry name" value="Glycoside_Hdrlase_35"/>
</dbReference>
<dbReference type="PRINTS" id="PR00742">
    <property type="entry name" value="GLHYDRLASE35"/>
</dbReference>
<comment type="catalytic activity">
    <reaction evidence="1">
        <text>Hydrolysis of terminal non-reducing beta-D-galactose residues in beta-D-galactosides.</text>
        <dbReference type="EC" id="3.2.1.23"/>
    </reaction>
</comment>
<dbReference type="InterPro" id="IPR031330">
    <property type="entry name" value="Gly_Hdrlase_35_cat"/>
</dbReference>
<dbReference type="Pfam" id="PF17834">
    <property type="entry name" value="GHD"/>
    <property type="match status" value="1"/>
</dbReference>
<comment type="similarity">
    <text evidence="2">Belongs to the glycosyl hydrolase 35 family.</text>
</comment>
<dbReference type="SUPFAM" id="SSF51445">
    <property type="entry name" value="(Trans)glycosidases"/>
    <property type="match status" value="1"/>
</dbReference>